<organism evidence="1 2">
    <name type="scientific">Chitinimonas arctica</name>
    <dbReference type="NCBI Taxonomy" id="2594795"/>
    <lineage>
        <taxon>Bacteria</taxon>
        <taxon>Pseudomonadati</taxon>
        <taxon>Pseudomonadota</taxon>
        <taxon>Betaproteobacteria</taxon>
        <taxon>Neisseriales</taxon>
        <taxon>Chitinibacteraceae</taxon>
        <taxon>Chitinimonas</taxon>
    </lineage>
</organism>
<gene>
    <name evidence="1" type="ORF">FNU76_03860</name>
</gene>
<name>A0A516SBM7_9NEIS</name>
<accession>A0A516SBM7</accession>
<sequence>MPLPRSCPNKRHCLKKPSPGAANHFDNLNKWLFSHDAMHAEAGWPASARSVGANWLPAAHVPDKDEVLFDLGKSADRAALDVVIELLEESLGIKTDEPQASAIGEAMSSTAAKTGASRDDMPFPLELELSNPVAGAAGTPEIKKPLIGGSRIKRI</sequence>
<proteinExistence type="predicted"/>
<dbReference type="KEGG" id="cari:FNU76_03860"/>
<dbReference type="EMBL" id="CP041730">
    <property type="protein sequence ID" value="QDQ25555.1"/>
    <property type="molecule type" value="Genomic_DNA"/>
</dbReference>
<dbReference type="RefSeq" id="WP_143856480.1">
    <property type="nucleotide sequence ID" value="NZ_CP041730.1"/>
</dbReference>
<keyword evidence="2" id="KW-1185">Reference proteome</keyword>
<dbReference type="AlphaFoldDB" id="A0A516SBM7"/>
<protein>
    <submittedName>
        <fullName evidence="1">Uncharacterized protein</fullName>
    </submittedName>
</protein>
<evidence type="ECO:0000313" key="2">
    <source>
        <dbReference type="Proteomes" id="UP000317550"/>
    </source>
</evidence>
<dbReference type="Proteomes" id="UP000317550">
    <property type="component" value="Chromosome"/>
</dbReference>
<reference evidence="2" key="1">
    <citation type="submission" date="2019-07" db="EMBL/GenBank/DDBJ databases">
        <title>Chitinimonas sp. nov., isolated from Ny-Alesund, arctica soil.</title>
        <authorList>
            <person name="Xu Q."/>
            <person name="Peng F."/>
        </authorList>
    </citation>
    <scope>NUCLEOTIDE SEQUENCE [LARGE SCALE GENOMIC DNA]</scope>
    <source>
        <strain evidence="2">R3-44</strain>
    </source>
</reference>
<evidence type="ECO:0000313" key="1">
    <source>
        <dbReference type="EMBL" id="QDQ25555.1"/>
    </source>
</evidence>